<dbReference type="Gene3D" id="3.30.450.20">
    <property type="entry name" value="PAS domain"/>
    <property type="match status" value="1"/>
</dbReference>
<evidence type="ECO:0000256" key="8">
    <source>
        <dbReference type="PROSITE-ProRule" id="PRU00284"/>
    </source>
</evidence>
<evidence type="ECO:0000256" key="7">
    <source>
        <dbReference type="ARBA" id="ARBA00029447"/>
    </source>
</evidence>
<feature type="transmembrane region" description="Helical" evidence="10">
    <location>
        <begin position="279"/>
        <end position="305"/>
    </location>
</feature>
<evidence type="ECO:0000259" key="11">
    <source>
        <dbReference type="PROSITE" id="PS50111"/>
    </source>
</evidence>
<feature type="transmembrane region" description="Helical" evidence="10">
    <location>
        <begin position="12"/>
        <end position="35"/>
    </location>
</feature>
<comment type="caution">
    <text evidence="12">The sequence shown here is derived from an EMBL/GenBank/DDBJ whole genome shotgun (WGS) entry which is preliminary data.</text>
</comment>
<keyword evidence="4 10" id="KW-0812">Transmembrane</keyword>
<organism evidence="12 13">
    <name type="scientific">Termitidicoccus mucosus</name>
    <dbReference type="NCBI Taxonomy" id="1184151"/>
    <lineage>
        <taxon>Bacteria</taxon>
        <taxon>Pseudomonadati</taxon>
        <taxon>Verrucomicrobiota</taxon>
        <taxon>Opitutia</taxon>
        <taxon>Opitutales</taxon>
        <taxon>Opitutaceae</taxon>
        <taxon>Termitidicoccus</taxon>
    </lineage>
</organism>
<keyword evidence="13" id="KW-1185">Reference proteome</keyword>
<evidence type="ECO:0000256" key="4">
    <source>
        <dbReference type="ARBA" id="ARBA00022692"/>
    </source>
</evidence>
<sequence>MSFRNLSLRTKLVSLNSVAVVLLSAAFCVTAFLVLSSHFDRQAAGQIKLRSEAIDAMLRQDADLLSELSRMAAANPQFPQKVAQGDAEATALLSKSLLQGKKADFAFVVRASGALFASSWDKAPPFDPSELAGVRAALAGRQVHGFEMLGTGSYSLLAAAPIVDQGRVIAALVAGQTISGSAAWVDSVKAIHDVECTIFAEDARAATTIVRDGHRIVGTRMDNPAVIETVLRQGRAFHNRNRIEGRAYETAYWPLRNADGQVTGMGFIGQDLAYIHDTYYSLFSSIGIITLLCVGVILTTAFFMAKRLGDTLHRLAQSLLGGSDEVNSAATQVSTASQALAASASQQAASLEEASASLEEMSAMTKRNAENASQASVLMKKTRQNAEQGSQEMAAMNQAMEAIRTSSDDTARIIKTIDEIAFQTNILALNAAVEAARAGEAGAGFAVVAEEVRNLAQRSAQAARETSGQISTAIERSALGVRISEQVAASLAHIVENVRQVDHLVEEVTNASHEQNQGILQLNQAVSSMDQIVQSNAAGSEETAAAANELSAQAKTLREAVAHLSALVEGRHVDALLSEPASDA</sequence>
<evidence type="ECO:0000256" key="5">
    <source>
        <dbReference type="ARBA" id="ARBA00022989"/>
    </source>
</evidence>
<dbReference type="PRINTS" id="PR00260">
    <property type="entry name" value="CHEMTRNSDUCR"/>
</dbReference>
<keyword evidence="5 10" id="KW-1133">Transmembrane helix</keyword>
<comment type="similarity">
    <text evidence="7">Belongs to the methyl-accepting chemotaxis (MCP) protein family.</text>
</comment>
<keyword evidence="8" id="KW-0807">Transducer</keyword>
<dbReference type="SUPFAM" id="SSF103190">
    <property type="entry name" value="Sensory domain-like"/>
    <property type="match status" value="2"/>
</dbReference>
<evidence type="ECO:0000256" key="1">
    <source>
        <dbReference type="ARBA" id="ARBA00004651"/>
    </source>
</evidence>
<protein>
    <recommendedName>
        <fullName evidence="11">Methyl-accepting transducer domain-containing protein</fullName>
    </recommendedName>
</protein>
<dbReference type="Pfam" id="PF00015">
    <property type="entry name" value="MCPsignal"/>
    <property type="match status" value="1"/>
</dbReference>
<reference evidence="12 13" key="1">
    <citation type="submission" date="2016-01" db="EMBL/GenBank/DDBJ databases">
        <title>High potential of lignocellulose degradation of a new Verrucomicrobia species.</title>
        <authorList>
            <person name="Wang Y."/>
            <person name="Shi Y."/>
            <person name="Qiu Z."/>
            <person name="Liu S."/>
            <person name="Yang H."/>
        </authorList>
    </citation>
    <scope>NUCLEOTIDE SEQUENCE [LARGE SCALE GENOMIC DNA]</scope>
    <source>
        <strain evidence="12 13">TSB47</strain>
    </source>
</reference>
<dbReference type="GO" id="GO:0007165">
    <property type="term" value="P:signal transduction"/>
    <property type="evidence" value="ECO:0007669"/>
    <property type="project" value="UniProtKB-KW"/>
</dbReference>
<dbReference type="SUPFAM" id="SSF58104">
    <property type="entry name" value="Methyl-accepting chemotaxis protein (MCP) signaling domain"/>
    <property type="match status" value="1"/>
</dbReference>
<keyword evidence="9" id="KW-0175">Coiled coil</keyword>
<dbReference type="PANTHER" id="PTHR43531">
    <property type="entry name" value="PROTEIN ICFG"/>
    <property type="match status" value="1"/>
</dbReference>
<dbReference type="InterPro" id="IPR051310">
    <property type="entry name" value="MCP_chemotaxis"/>
</dbReference>
<dbReference type="PANTHER" id="PTHR43531:SF14">
    <property type="entry name" value="METHYL-ACCEPTING CHEMOTAXIS PROTEIN I-RELATED"/>
    <property type="match status" value="1"/>
</dbReference>
<evidence type="ECO:0000256" key="3">
    <source>
        <dbReference type="ARBA" id="ARBA00022481"/>
    </source>
</evidence>
<keyword evidence="6 10" id="KW-0472">Membrane</keyword>
<evidence type="ECO:0000313" key="13">
    <source>
        <dbReference type="Proteomes" id="UP000078486"/>
    </source>
</evidence>
<evidence type="ECO:0000256" key="2">
    <source>
        <dbReference type="ARBA" id="ARBA00022475"/>
    </source>
</evidence>
<gene>
    <name evidence="12" type="ORF">AW736_20420</name>
</gene>
<feature type="domain" description="Methyl-accepting transducer" evidence="11">
    <location>
        <begin position="322"/>
        <end position="551"/>
    </location>
</feature>
<dbReference type="GO" id="GO:0006935">
    <property type="term" value="P:chemotaxis"/>
    <property type="evidence" value="ECO:0007669"/>
    <property type="project" value="InterPro"/>
</dbReference>
<dbReference type="STRING" id="1184151.AW736_20420"/>
<dbReference type="AlphaFoldDB" id="A0A178IFA7"/>
<accession>A0A178IFA7</accession>
<name>A0A178IFA7_9BACT</name>
<comment type="subcellular location">
    <subcellularLocation>
        <location evidence="1">Cell membrane</location>
        <topology evidence="1">Multi-pass membrane protein</topology>
    </subcellularLocation>
</comment>
<dbReference type="EMBL" id="LRRQ01000156">
    <property type="protein sequence ID" value="OAM87825.1"/>
    <property type="molecule type" value="Genomic_DNA"/>
</dbReference>
<dbReference type="GO" id="GO:0005886">
    <property type="term" value="C:plasma membrane"/>
    <property type="evidence" value="ECO:0007669"/>
    <property type="project" value="UniProtKB-SubCell"/>
</dbReference>
<dbReference type="GO" id="GO:0004888">
    <property type="term" value="F:transmembrane signaling receptor activity"/>
    <property type="evidence" value="ECO:0007669"/>
    <property type="project" value="InterPro"/>
</dbReference>
<keyword evidence="3" id="KW-0488">Methylation</keyword>
<dbReference type="SMART" id="SM00283">
    <property type="entry name" value="MA"/>
    <property type="match status" value="1"/>
</dbReference>
<dbReference type="InterPro" id="IPR033463">
    <property type="entry name" value="sCache_3"/>
</dbReference>
<dbReference type="PROSITE" id="PS50111">
    <property type="entry name" value="CHEMOTAXIS_TRANSDUC_2"/>
    <property type="match status" value="1"/>
</dbReference>
<evidence type="ECO:0000256" key="9">
    <source>
        <dbReference type="SAM" id="Coils"/>
    </source>
</evidence>
<dbReference type="InterPro" id="IPR029151">
    <property type="entry name" value="Sensor-like_sf"/>
</dbReference>
<dbReference type="InterPro" id="IPR004090">
    <property type="entry name" value="Chemotax_Me-accpt_rcpt"/>
</dbReference>
<evidence type="ECO:0000313" key="12">
    <source>
        <dbReference type="EMBL" id="OAM87825.1"/>
    </source>
</evidence>
<feature type="coiled-coil region" evidence="9">
    <location>
        <begin position="341"/>
        <end position="399"/>
    </location>
</feature>
<dbReference type="Proteomes" id="UP000078486">
    <property type="component" value="Unassembled WGS sequence"/>
</dbReference>
<dbReference type="InterPro" id="IPR004089">
    <property type="entry name" value="MCPsignal_dom"/>
</dbReference>
<dbReference type="Pfam" id="PF17202">
    <property type="entry name" value="sCache_3_3"/>
    <property type="match status" value="1"/>
</dbReference>
<keyword evidence="2" id="KW-1003">Cell membrane</keyword>
<dbReference type="Gene3D" id="1.10.287.950">
    <property type="entry name" value="Methyl-accepting chemotaxis protein"/>
    <property type="match status" value="1"/>
</dbReference>
<evidence type="ECO:0000256" key="10">
    <source>
        <dbReference type="SAM" id="Phobius"/>
    </source>
</evidence>
<evidence type="ECO:0000256" key="6">
    <source>
        <dbReference type="ARBA" id="ARBA00023136"/>
    </source>
</evidence>
<proteinExistence type="inferred from homology"/>